<dbReference type="Gene3D" id="2.30.29.30">
    <property type="entry name" value="Pleckstrin-homology domain (PH domain)/Phosphotyrosine-binding domain (PTB)"/>
    <property type="match status" value="1"/>
</dbReference>
<evidence type="ECO:0000256" key="7">
    <source>
        <dbReference type="ARBA" id="ARBA00023242"/>
    </source>
</evidence>
<dbReference type="SUPFAM" id="SSF47912">
    <property type="entry name" value="Wiscott-Aldrich syndrome protein, WASP, C-terminal domain"/>
    <property type="match status" value="2"/>
</dbReference>
<dbReference type="AlphaFoldDB" id="A0A1S4EFJ0"/>
<evidence type="ECO:0000313" key="12">
    <source>
        <dbReference type="Proteomes" id="UP000079169"/>
    </source>
</evidence>
<dbReference type="Gene3D" id="6.10.280.150">
    <property type="match status" value="1"/>
</dbReference>
<evidence type="ECO:0000256" key="3">
    <source>
        <dbReference type="ARBA" id="ARBA00022490"/>
    </source>
</evidence>
<dbReference type="InterPro" id="IPR033927">
    <property type="entry name" value="WASPfam_EVH1"/>
</dbReference>
<feature type="domain" description="WH1" evidence="10">
    <location>
        <begin position="26"/>
        <end position="136"/>
    </location>
</feature>
<dbReference type="InterPro" id="IPR011026">
    <property type="entry name" value="WAS_C"/>
</dbReference>
<dbReference type="RefSeq" id="XP_017300812.1">
    <property type="nucleotide sequence ID" value="XM_017445323.2"/>
</dbReference>
<evidence type="ECO:0000256" key="6">
    <source>
        <dbReference type="ARBA" id="ARBA00023212"/>
    </source>
</evidence>
<dbReference type="InterPro" id="IPR003124">
    <property type="entry name" value="WH2_dom"/>
</dbReference>
<dbReference type="CTD" id="43402"/>
<evidence type="ECO:0000256" key="1">
    <source>
        <dbReference type="ARBA" id="ARBA00004123"/>
    </source>
</evidence>
<keyword evidence="6" id="KW-0206">Cytoskeleton</keyword>
<evidence type="ECO:0000313" key="13">
    <source>
        <dbReference type="RefSeq" id="XP_017300812.1"/>
    </source>
</evidence>
<dbReference type="OMA" id="NGRMRST"/>
<dbReference type="SMART" id="SM00285">
    <property type="entry name" value="PBD"/>
    <property type="match status" value="1"/>
</dbReference>
<evidence type="ECO:0000256" key="4">
    <source>
        <dbReference type="ARBA" id="ARBA00022553"/>
    </source>
</evidence>
<dbReference type="SMART" id="SM00461">
    <property type="entry name" value="WH1"/>
    <property type="match status" value="1"/>
</dbReference>
<dbReference type="GO" id="GO:0005856">
    <property type="term" value="C:cytoskeleton"/>
    <property type="evidence" value="ECO:0007669"/>
    <property type="project" value="UniProtKB-SubCell"/>
</dbReference>
<dbReference type="FunFam" id="2.30.29.30:FF:000130">
    <property type="entry name" value="neural Wiskott-Aldrich syndrome protein"/>
    <property type="match status" value="1"/>
</dbReference>
<dbReference type="STRING" id="121845.A0A1S4EFJ0"/>
<dbReference type="CDD" id="cd01205">
    <property type="entry name" value="EVH1_WASP-like"/>
    <property type="match status" value="1"/>
</dbReference>
<evidence type="ECO:0000256" key="5">
    <source>
        <dbReference type="ARBA" id="ARBA00022737"/>
    </source>
</evidence>
<sequence>MPTNAPPEQKTSSLLTRQENEAVFKLLGNRCQALSTTVIQLFTTDGPNDNEWHKRCFGILCLVKDNPRKSYFFRLYCLTRKQLLWEHELYTGMDYMAPQNFLHIFEAEDCVVAFNFASEEEARHMRYVILEKQKRIERRHRASTQPRHATPGADRERSRTLQPAVPINQSRSGDRRRDGKKNKLTKADISSPTEFRHVSHVGFDPNRGFDAVDIQNSPELEMFFEKAGVSQSQLQDRKTREFIYDFISRNGGLDAAKEEAHLPPPPFVICVSSQPVDPDSKKSTLTNDSRGELLDQIRQGVELKAVQPVSKPAVSTPSDGLAGALARALAERSRVIHSDSDDTSDTDEENEDENDEDEWED</sequence>
<feature type="domain" description="WH2" evidence="11">
    <location>
        <begin position="289"/>
        <end position="306"/>
    </location>
</feature>
<feature type="domain" description="CRIB" evidence="9">
    <location>
        <begin position="189"/>
        <end position="202"/>
    </location>
</feature>
<dbReference type="PROSITE" id="PS50108">
    <property type="entry name" value="CRIB"/>
    <property type="match status" value="1"/>
</dbReference>
<evidence type="ECO:0000259" key="11">
    <source>
        <dbReference type="PROSITE" id="PS51082"/>
    </source>
</evidence>
<keyword evidence="4" id="KW-0597">Phosphoprotein</keyword>
<organism evidence="12 13">
    <name type="scientific">Diaphorina citri</name>
    <name type="common">Asian citrus psyllid</name>
    <dbReference type="NCBI Taxonomy" id="121845"/>
    <lineage>
        <taxon>Eukaryota</taxon>
        <taxon>Metazoa</taxon>
        <taxon>Ecdysozoa</taxon>
        <taxon>Arthropoda</taxon>
        <taxon>Hexapoda</taxon>
        <taxon>Insecta</taxon>
        <taxon>Pterygota</taxon>
        <taxon>Neoptera</taxon>
        <taxon>Paraneoptera</taxon>
        <taxon>Hemiptera</taxon>
        <taxon>Sternorrhyncha</taxon>
        <taxon>Psylloidea</taxon>
        <taxon>Psyllidae</taxon>
        <taxon>Diaphorininae</taxon>
        <taxon>Diaphorina</taxon>
    </lineage>
</organism>
<comment type="subcellular location">
    <subcellularLocation>
        <location evidence="2">Cytoplasm</location>
        <location evidence="2">Cytoskeleton</location>
    </subcellularLocation>
    <subcellularLocation>
        <location evidence="1">Nucleus</location>
    </subcellularLocation>
</comment>
<reference evidence="13" key="1">
    <citation type="submission" date="2025-08" db="UniProtKB">
        <authorList>
            <consortium name="RefSeq"/>
        </authorList>
    </citation>
    <scope>IDENTIFICATION</scope>
</reference>
<keyword evidence="7" id="KW-0539">Nucleus</keyword>
<dbReference type="SUPFAM" id="SSF50729">
    <property type="entry name" value="PH domain-like"/>
    <property type="match status" value="1"/>
</dbReference>
<dbReference type="GO" id="GO:0005634">
    <property type="term" value="C:nucleus"/>
    <property type="evidence" value="ECO:0007669"/>
    <property type="project" value="UniProtKB-SubCell"/>
</dbReference>
<dbReference type="GeneID" id="103512255"/>
<evidence type="ECO:0000259" key="9">
    <source>
        <dbReference type="PROSITE" id="PS50108"/>
    </source>
</evidence>
<dbReference type="PROSITE" id="PS51082">
    <property type="entry name" value="WH2"/>
    <property type="match status" value="1"/>
</dbReference>
<proteinExistence type="predicted"/>
<keyword evidence="5" id="KW-0677">Repeat</keyword>
<dbReference type="PROSITE" id="PS50229">
    <property type="entry name" value="WH1"/>
    <property type="match status" value="1"/>
</dbReference>
<dbReference type="Pfam" id="PF00568">
    <property type="entry name" value="WH1"/>
    <property type="match status" value="1"/>
</dbReference>
<protein>
    <submittedName>
        <fullName evidence="13">Neural Wiskott-Aldrich syndrome protein</fullName>
    </submittedName>
</protein>
<feature type="compositionally biased region" description="Acidic residues" evidence="8">
    <location>
        <begin position="341"/>
        <end position="361"/>
    </location>
</feature>
<dbReference type="GO" id="GO:0003779">
    <property type="term" value="F:actin binding"/>
    <property type="evidence" value="ECO:0007669"/>
    <property type="project" value="InterPro"/>
</dbReference>
<feature type="region of interest" description="Disordered" evidence="8">
    <location>
        <begin position="137"/>
        <end position="189"/>
    </location>
</feature>
<evidence type="ECO:0000256" key="2">
    <source>
        <dbReference type="ARBA" id="ARBA00004245"/>
    </source>
</evidence>
<dbReference type="KEGG" id="dci:103512255"/>
<dbReference type="InterPro" id="IPR000697">
    <property type="entry name" value="WH1/EVH1_dom"/>
</dbReference>
<feature type="region of interest" description="Disordered" evidence="8">
    <location>
        <begin position="332"/>
        <end position="361"/>
    </location>
</feature>
<keyword evidence="12" id="KW-1185">Reference proteome</keyword>
<evidence type="ECO:0000259" key="10">
    <source>
        <dbReference type="PROSITE" id="PS50229"/>
    </source>
</evidence>
<dbReference type="InterPro" id="IPR011993">
    <property type="entry name" value="PH-like_dom_sf"/>
</dbReference>
<gene>
    <name evidence="13" type="primary">LOC103512255</name>
</gene>
<evidence type="ECO:0000256" key="8">
    <source>
        <dbReference type="SAM" id="MobiDB-lite"/>
    </source>
</evidence>
<keyword evidence="3" id="KW-0963">Cytoplasm</keyword>
<dbReference type="GO" id="GO:0007015">
    <property type="term" value="P:actin filament organization"/>
    <property type="evidence" value="ECO:0007669"/>
    <property type="project" value="InterPro"/>
</dbReference>
<dbReference type="InterPro" id="IPR036936">
    <property type="entry name" value="CRIB_dom_sf"/>
</dbReference>
<name>A0A1S4EFJ0_DIACI</name>
<dbReference type="InterPro" id="IPR000095">
    <property type="entry name" value="CRIB_dom"/>
</dbReference>
<dbReference type="Pfam" id="PF00786">
    <property type="entry name" value="PBD"/>
    <property type="match status" value="1"/>
</dbReference>
<dbReference type="Gene3D" id="3.90.810.10">
    <property type="entry name" value="CRIB domain"/>
    <property type="match status" value="1"/>
</dbReference>
<dbReference type="Proteomes" id="UP000079169">
    <property type="component" value="Unplaced"/>
</dbReference>
<accession>A0A1S4EFJ0</accession>
<dbReference type="CDD" id="cd00132">
    <property type="entry name" value="CRIB"/>
    <property type="match status" value="1"/>
</dbReference>
<dbReference type="PaxDb" id="121845-A0A1S4EFJ0"/>